<evidence type="ECO:0000313" key="1">
    <source>
        <dbReference type="EMBL" id="KAK3065560.1"/>
    </source>
</evidence>
<comment type="caution">
    <text evidence="1">The sequence shown here is derived from an EMBL/GenBank/DDBJ whole genome shotgun (WGS) entry which is preliminary data.</text>
</comment>
<name>A0ACC3DDL6_9PEZI</name>
<evidence type="ECO:0000313" key="2">
    <source>
        <dbReference type="Proteomes" id="UP001186974"/>
    </source>
</evidence>
<gene>
    <name evidence="1" type="ORF">LTS18_000037</name>
</gene>
<dbReference type="Proteomes" id="UP001186974">
    <property type="component" value="Unassembled WGS sequence"/>
</dbReference>
<sequence length="284" mass="32482">MFVGLGYVEGWLELKEDCMRRLWVKHTIIDWRKHSTLWSYDDEITINTQAGSQWDGLRHWGHSEYGLYYQGIHHDDLWKGDHIGLDHWNDRGGIVGRGVLIDYVSWAEKQGIKYDAWDRHSISVGDIETIAKEQNVTFLPGDVLLVRTGWIKRYESAGEEERQKGVAGSLSSVGVEGCEETMEFLWNSRFSAVAGDSIGFEAWPGKKPYIMHDHLLSMWGMVSHSTDFSSWITADVLQPIGEMWDLERLAEECQKQNRWSFFLTSSPLNTKNGVASPPNAIAVF</sequence>
<protein>
    <submittedName>
        <fullName evidence="1">Uncharacterized protein</fullName>
    </submittedName>
</protein>
<accession>A0ACC3DDL6</accession>
<organism evidence="1 2">
    <name type="scientific">Coniosporium uncinatum</name>
    <dbReference type="NCBI Taxonomy" id="93489"/>
    <lineage>
        <taxon>Eukaryota</taxon>
        <taxon>Fungi</taxon>
        <taxon>Dikarya</taxon>
        <taxon>Ascomycota</taxon>
        <taxon>Pezizomycotina</taxon>
        <taxon>Dothideomycetes</taxon>
        <taxon>Dothideomycetes incertae sedis</taxon>
        <taxon>Coniosporium</taxon>
    </lineage>
</organism>
<proteinExistence type="predicted"/>
<reference evidence="1" key="1">
    <citation type="submission" date="2024-09" db="EMBL/GenBank/DDBJ databases">
        <title>Black Yeasts Isolated from many extreme environments.</title>
        <authorList>
            <person name="Coleine C."/>
            <person name="Stajich J.E."/>
            <person name="Selbmann L."/>
        </authorList>
    </citation>
    <scope>NUCLEOTIDE SEQUENCE</scope>
    <source>
        <strain evidence="1">CCFEE 5737</strain>
    </source>
</reference>
<dbReference type="EMBL" id="JAWDJW010006334">
    <property type="protein sequence ID" value="KAK3065560.1"/>
    <property type="molecule type" value="Genomic_DNA"/>
</dbReference>
<keyword evidence="2" id="KW-1185">Reference proteome</keyword>